<accession>A0A0F7LBS5</accession>
<dbReference type="EMBL" id="KR029609">
    <property type="protein sequence ID" value="AKH48802.1"/>
    <property type="molecule type" value="Genomic_DNA"/>
</dbReference>
<dbReference type="SUPFAM" id="SSF54060">
    <property type="entry name" value="His-Me finger endonucleases"/>
    <property type="match status" value="1"/>
</dbReference>
<sequence>MKTETCTKCNKTKPITEMIKDKKSKTGYGKRCIICRREQQREWQEKNKDYFESLTRRQHLKSRYGITPEDYEEMLSEQKGKCAICNRHGQSSGNKRRLDIDHCHKTGKIRGLLCNRCNQSMGKVKDDIDLLKKFLAYLIGWERRHDIGT</sequence>
<dbReference type="Pfam" id="PF02945">
    <property type="entry name" value="Endonuclease_7"/>
    <property type="match status" value="1"/>
</dbReference>
<proteinExistence type="predicted"/>
<reference evidence="1" key="1">
    <citation type="journal article" date="2015" name="Front. Microbiol.">
        <title>Combining genomic sequencing methods to explore viral diversity and reveal potential virus-host interactions.</title>
        <authorList>
            <person name="Chow C.E."/>
            <person name="Winget D.M."/>
            <person name="White R.A.III."/>
            <person name="Hallam S.J."/>
            <person name="Suttle C.A."/>
        </authorList>
    </citation>
    <scope>NUCLEOTIDE SEQUENCE</scope>
    <source>
        <strain evidence="1">Oxic3_3</strain>
    </source>
</reference>
<reference evidence="1" key="2">
    <citation type="submission" date="2015-03" db="EMBL/GenBank/DDBJ databases">
        <authorList>
            <person name="Chow C.-E.T."/>
            <person name="Winget D.M."/>
            <person name="White R.A.III."/>
            <person name="Hallam S.J."/>
            <person name="Suttle C.A."/>
        </authorList>
    </citation>
    <scope>NUCLEOTIDE SEQUENCE</scope>
    <source>
        <strain evidence="1">Oxic3_3</strain>
    </source>
</reference>
<protein>
    <submittedName>
        <fullName evidence="1">Gp13.5</fullName>
    </submittedName>
</protein>
<name>A0A0F7LBS5_9VIRU</name>
<dbReference type="Gene3D" id="3.40.1800.10">
    <property type="entry name" value="His-Me finger endonucleases"/>
    <property type="match status" value="1"/>
</dbReference>
<evidence type="ECO:0000313" key="1">
    <source>
        <dbReference type="EMBL" id="AKH48802.1"/>
    </source>
</evidence>
<dbReference type="InterPro" id="IPR044925">
    <property type="entry name" value="His-Me_finger_sf"/>
</dbReference>
<dbReference type="InterPro" id="IPR004211">
    <property type="entry name" value="Endonuclease_7"/>
</dbReference>
<organism evidence="1">
    <name type="scientific">uncultured marine virus</name>
    <dbReference type="NCBI Taxonomy" id="186617"/>
    <lineage>
        <taxon>Viruses</taxon>
        <taxon>environmental samples</taxon>
    </lineage>
</organism>
<dbReference type="InterPro" id="IPR038563">
    <property type="entry name" value="Endonuclease_7_sf"/>
</dbReference>